<sequence length="376" mass="41301">MAVFWSLPVVAALLFVATSGAAEKTYQNPVIDSNHPDPGVYLEDGLYYAVTTSGDDDNSFPILTSSDLVNWTQRGYIFPSGQQPSWSKLDYWAPEIHRVAPHRYNCYFAARHTDGTLSVGVATATSPLGPYTDLGYPLVHTPGMGNIDVSFFNDTDGRQYLVWKRDGNGASPPVPTPIFVQQITNNGTTLVGEAHQAITNDQAWEGPLVEGPWIILRNGTYYIFYSANGFTSPKYALGVGRADTVTGPYTKATDNPFLASDSSSSPASFRGPGHCSVVGTVGGNWLATWMSVCLPANCPSSPFFVEPRAYGCDFYALGLSRQHLSDWAVVYHAWHEGEVGNSYRPMMLDQLFWNETTGWPYVRNRQASFTPEPYIA</sequence>
<evidence type="ECO:0000256" key="5">
    <source>
        <dbReference type="PIRSR" id="PIRSR606710-2"/>
    </source>
</evidence>
<dbReference type="InParanoid" id="A9UNK9"/>
<comment type="similarity">
    <text evidence="1 6">Belongs to the glycosyl hydrolase 43 family.</text>
</comment>
<evidence type="ECO:0000313" key="8">
    <source>
        <dbReference type="EMBL" id="EDQ92714.1"/>
    </source>
</evidence>
<evidence type="ECO:0000313" key="9">
    <source>
        <dbReference type="Proteomes" id="UP000001357"/>
    </source>
</evidence>
<dbReference type="Pfam" id="PF04616">
    <property type="entry name" value="Glyco_hydro_43"/>
    <property type="match status" value="1"/>
</dbReference>
<dbReference type="STRING" id="81824.A9UNK9"/>
<dbReference type="KEGG" id="mbr:MONBRDRAFT_22630"/>
<organism evidence="8 9">
    <name type="scientific">Monosiga brevicollis</name>
    <name type="common">Choanoflagellate</name>
    <dbReference type="NCBI Taxonomy" id="81824"/>
    <lineage>
        <taxon>Eukaryota</taxon>
        <taxon>Choanoflagellata</taxon>
        <taxon>Craspedida</taxon>
        <taxon>Salpingoecidae</taxon>
        <taxon>Monosiga</taxon>
    </lineage>
</organism>
<keyword evidence="2 6" id="KW-0378">Hydrolase</keyword>
<evidence type="ECO:0008006" key="10">
    <source>
        <dbReference type="Google" id="ProtNLM"/>
    </source>
</evidence>
<dbReference type="Proteomes" id="UP000001357">
    <property type="component" value="Unassembled WGS sequence"/>
</dbReference>
<dbReference type="InterPro" id="IPR023296">
    <property type="entry name" value="Glyco_hydro_beta-prop_sf"/>
</dbReference>
<gene>
    <name evidence="8" type="ORF">MONBRDRAFT_22630</name>
</gene>
<evidence type="ECO:0000256" key="1">
    <source>
        <dbReference type="ARBA" id="ARBA00009865"/>
    </source>
</evidence>
<dbReference type="EMBL" id="CH991543">
    <property type="protein sequence ID" value="EDQ92714.1"/>
    <property type="molecule type" value="Genomic_DNA"/>
</dbReference>
<feature type="signal peptide" evidence="7">
    <location>
        <begin position="1"/>
        <end position="22"/>
    </location>
</feature>
<accession>A9UNK9</accession>
<dbReference type="InterPro" id="IPR006710">
    <property type="entry name" value="Glyco_hydro_43"/>
</dbReference>
<evidence type="ECO:0000256" key="4">
    <source>
        <dbReference type="PIRSR" id="PIRSR606710-1"/>
    </source>
</evidence>
<name>A9UNK9_MONBE</name>
<dbReference type="InterPro" id="IPR051795">
    <property type="entry name" value="Glycosyl_Hydrlase_43"/>
</dbReference>
<evidence type="ECO:0000256" key="7">
    <source>
        <dbReference type="SAM" id="SignalP"/>
    </source>
</evidence>
<keyword evidence="9" id="KW-1185">Reference proteome</keyword>
<dbReference type="PANTHER" id="PTHR42812:SF5">
    <property type="entry name" value="ENDO-ARABINASE"/>
    <property type="match status" value="1"/>
</dbReference>
<feature type="site" description="Important for catalytic activity, responsible for pKa modulation of the active site Glu and correct orientation of both the proton donor and substrate" evidence="5">
    <location>
        <position position="148"/>
    </location>
</feature>
<dbReference type="OMA" id="DPSFMKA"/>
<evidence type="ECO:0000256" key="2">
    <source>
        <dbReference type="ARBA" id="ARBA00022801"/>
    </source>
</evidence>
<feature type="active site" description="Proton acceptor" evidence="4">
    <location>
        <position position="37"/>
    </location>
</feature>
<dbReference type="GO" id="GO:0004553">
    <property type="term" value="F:hydrolase activity, hydrolyzing O-glycosyl compounds"/>
    <property type="evidence" value="ECO:0007669"/>
    <property type="project" value="InterPro"/>
</dbReference>
<protein>
    <recommendedName>
        <fullName evidence="10">Arabinan endo-1,5-alpha-L-arabinosidase</fullName>
    </recommendedName>
</protein>
<dbReference type="eggNOG" id="ENOG502S9PF">
    <property type="taxonomic scope" value="Eukaryota"/>
</dbReference>
<evidence type="ECO:0000256" key="6">
    <source>
        <dbReference type="RuleBase" id="RU361187"/>
    </source>
</evidence>
<keyword evidence="7" id="KW-0732">Signal</keyword>
<feature type="chain" id="PRO_5002744333" description="Arabinan endo-1,5-alpha-L-arabinosidase" evidence="7">
    <location>
        <begin position="23"/>
        <end position="376"/>
    </location>
</feature>
<dbReference type="Gene3D" id="2.115.10.20">
    <property type="entry name" value="Glycosyl hydrolase domain, family 43"/>
    <property type="match status" value="1"/>
</dbReference>
<evidence type="ECO:0000256" key="3">
    <source>
        <dbReference type="ARBA" id="ARBA00023295"/>
    </source>
</evidence>
<dbReference type="PANTHER" id="PTHR42812">
    <property type="entry name" value="BETA-XYLOSIDASE"/>
    <property type="match status" value="1"/>
</dbReference>
<reference evidence="8 9" key="1">
    <citation type="journal article" date="2008" name="Nature">
        <title>The genome of the choanoflagellate Monosiga brevicollis and the origin of metazoans.</title>
        <authorList>
            <consortium name="JGI Sequencing"/>
            <person name="King N."/>
            <person name="Westbrook M.J."/>
            <person name="Young S.L."/>
            <person name="Kuo A."/>
            <person name="Abedin M."/>
            <person name="Chapman J."/>
            <person name="Fairclough S."/>
            <person name="Hellsten U."/>
            <person name="Isogai Y."/>
            <person name="Letunic I."/>
            <person name="Marr M."/>
            <person name="Pincus D."/>
            <person name="Putnam N."/>
            <person name="Rokas A."/>
            <person name="Wright K.J."/>
            <person name="Zuzow R."/>
            <person name="Dirks W."/>
            <person name="Good M."/>
            <person name="Goodstein D."/>
            <person name="Lemons D."/>
            <person name="Li W."/>
            <person name="Lyons J.B."/>
            <person name="Morris A."/>
            <person name="Nichols S."/>
            <person name="Richter D.J."/>
            <person name="Salamov A."/>
            <person name="Bork P."/>
            <person name="Lim W.A."/>
            <person name="Manning G."/>
            <person name="Miller W.T."/>
            <person name="McGinnis W."/>
            <person name="Shapiro H."/>
            <person name="Tjian R."/>
            <person name="Grigoriev I.V."/>
            <person name="Rokhsar D."/>
        </authorList>
    </citation>
    <scope>NUCLEOTIDE SEQUENCE [LARGE SCALE GENOMIC DNA]</scope>
    <source>
        <strain evidence="9">MX1 / ATCC 50154</strain>
    </source>
</reference>
<dbReference type="AlphaFoldDB" id="A9UNK9"/>
<dbReference type="CDD" id="cd08999">
    <property type="entry name" value="GH43_ABN-like"/>
    <property type="match status" value="1"/>
</dbReference>
<dbReference type="SUPFAM" id="SSF75005">
    <property type="entry name" value="Arabinanase/levansucrase/invertase"/>
    <property type="match status" value="1"/>
</dbReference>
<keyword evidence="3 6" id="KW-0326">Glycosidase</keyword>
<dbReference type="GeneID" id="5888040"/>
<dbReference type="RefSeq" id="XP_001742476.1">
    <property type="nucleotide sequence ID" value="XM_001742424.1"/>
</dbReference>
<proteinExistence type="inferred from homology"/>
<feature type="active site" description="Proton donor" evidence="4">
    <location>
        <position position="210"/>
    </location>
</feature>
<dbReference type="GO" id="GO:0005975">
    <property type="term" value="P:carbohydrate metabolic process"/>
    <property type="evidence" value="ECO:0007669"/>
    <property type="project" value="InterPro"/>
</dbReference>